<evidence type="ECO:0000259" key="1">
    <source>
        <dbReference type="Pfam" id="PF13649"/>
    </source>
</evidence>
<organism evidence="2 3">
    <name type="scientific">Kordiimonas lacus</name>
    <dbReference type="NCBI Taxonomy" id="637679"/>
    <lineage>
        <taxon>Bacteria</taxon>
        <taxon>Pseudomonadati</taxon>
        <taxon>Pseudomonadota</taxon>
        <taxon>Alphaproteobacteria</taxon>
        <taxon>Kordiimonadales</taxon>
        <taxon>Kordiimonadaceae</taxon>
        <taxon>Kordiimonas</taxon>
    </lineage>
</organism>
<dbReference type="STRING" id="637679.GCA_001550055_02511"/>
<keyword evidence="2" id="KW-0808">Transferase</keyword>
<keyword evidence="2" id="KW-0489">Methyltransferase</keyword>
<evidence type="ECO:0000313" key="3">
    <source>
        <dbReference type="Proteomes" id="UP000183685"/>
    </source>
</evidence>
<feature type="domain" description="Methyltransferase" evidence="1">
    <location>
        <begin position="99"/>
        <end position="197"/>
    </location>
</feature>
<keyword evidence="3" id="KW-1185">Reference proteome</keyword>
<accession>A0A1G6VPT6</accession>
<dbReference type="EMBL" id="FNAK01000002">
    <property type="protein sequence ID" value="SDD55017.1"/>
    <property type="molecule type" value="Genomic_DNA"/>
</dbReference>
<dbReference type="Pfam" id="PF13649">
    <property type="entry name" value="Methyltransf_25"/>
    <property type="match status" value="1"/>
</dbReference>
<dbReference type="InterPro" id="IPR029063">
    <property type="entry name" value="SAM-dependent_MTases_sf"/>
</dbReference>
<dbReference type="SUPFAM" id="SSF53335">
    <property type="entry name" value="S-adenosyl-L-methionine-dependent methyltransferases"/>
    <property type="match status" value="1"/>
</dbReference>
<dbReference type="Proteomes" id="UP000183685">
    <property type="component" value="Unassembled WGS sequence"/>
</dbReference>
<reference evidence="2 3" key="1">
    <citation type="submission" date="2016-10" db="EMBL/GenBank/DDBJ databases">
        <authorList>
            <person name="de Groot N.N."/>
        </authorList>
    </citation>
    <scope>NUCLEOTIDE SEQUENCE [LARGE SCALE GENOMIC DNA]</scope>
    <source>
        <strain evidence="2 3">CGMCC 1.9109</strain>
    </source>
</reference>
<dbReference type="AlphaFoldDB" id="A0A1G6VPT6"/>
<sequence length="368" mass="39468">MAANGCLYTHIFQRAKHKFTFFLWSCENTLKRWGLNGFMGPKRERGPMTEEENSWFWQDYWQQGQLACCLADDLRAGYDGVLADAWVDFFESLAGGTSILDICTGNGGAALLAAKAGHNSGRAFDILGADLAAIEPMAYVQAAPELMRAIRFEGGVDAAALPYEDAQFDAVISQFGIEYAGLLRAGPEAARVLKSGGRLRFVIHAAQGIAEAGAREELALVPTLGSAHLHDALRQALIAVDSLTHGHGTRPAADAAVEYFVGEMESLDARLKDHPNQATILTLGRRLLGLFESMETVPVPDILKKVDASERSVEAHLLRLESLAAAAANEGDIIAAIDALETAGMGAGFHALMDGADMLAWVIEGQKA</sequence>
<gene>
    <name evidence="2" type="ORF">SAMN04488071_0796</name>
</gene>
<dbReference type="InterPro" id="IPR041698">
    <property type="entry name" value="Methyltransf_25"/>
</dbReference>
<proteinExistence type="predicted"/>
<dbReference type="Gene3D" id="3.40.50.150">
    <property type="entry name" value="Vaccinia Virus protein VP39"/>
    <property type="match status" value="1"/>
</dbReference>
<evidence type="ECO:0000313" key="2">
    <source>
        <dbReference type="EMBL" id="SDD55017.1"/>
    </source>
</evidence>
<name>A0A1G6VPT6_9PROT</name>
<protein>
    <submittedName>
        <fullName evidence="2">Methyltransferase domain-containing protein</fullName>
    </submittedName>
</protein>
<dbReference type="GO" id="GO:0032259">
    <property type="term" value="P:methylation"/>
    <property type="evidence" value="ECO:0007669"/>
    <property type="project" value="UniProtKB-KW"/>
</dbReference>
<dbReference type="GO" id="GO:0008168">
    <property type="term" value="F:methyltransferase activity"/>
    <property type="evidence" value="ECO:0007669"/>
    <property type="project" value="UniProtKB-KW"/>
</dbReference>